<organism evidence="1 2">
    <name type="scientific">Dreissena polymorpha</name>
    <name type="common">Zebra mussel</name>
    <name type="synonym">Mytilus polymorpha</name>
    <dbReference type="NCBI Taxonomy" id="45954"/>
    <lineage>
        <taxon>Eukaryota</taxon>
        <taxon>Metazoa</taxon>
        <taxon>Spiralia</taxon>
        <taxon>Lophotrochozoa</taxon>
        <taxon>Mollusca</taxon>
        <taxon>Bivalvia</taxon>
        <taxon>Autobranchia</taxon>
        <taxon>Heteroconchia</taxon>
        <taxon>Euheterodonta</taxon>
        <taxon>Imparidentia</taxon>
        <taxon>Neoheterodontei</taxon>
        <taxon>Myida</taxon>
        <taxon>Dreissenoidea</taxon>
        <taxon>Dreissenidae</taxon>
        <taxon>Dreissena</taxon>
    </lineage>
</organism>
<accession>A0A9D4D411</accession>
<reference evidence="1" key="2">
    <citation type="submission" date="2020-11" db="EMBL/GenBank/DDBJ databases">
        <authorList>
            <person name="McCartney M.A."/>
            <person name="Auch B."/>
            <person name="Kono T."/>
            <person name="Mallez S."/>
            <person name="Becker A."/>
            <person name="Gohl D.M."/>
            <person name="Silverstein K.A.T."/>
            <person name="Koren S."/>
            <person name="Bechman K.B."/>
            <person name="Herman A."/>
            <person name="Abrahante J.E."/>
            <person name="Garbe J."/>
        </authorList>
    </citation>
    <scope>NUCLEOTIDE SEQUENCE</scope>
    <source>
        <strain evidence="1">Duluth1</strain>
        <tissue evidence="1">Whole animal</tissue>
    </source>
</reference>
<keyword evidence="2" id="KW-1185">Reference proteome</keyword>
<name>A0A9D4D411_DREPO</name>
<protein>
    <submittedName>
        <fullName evidence="1">Uncharacterized protein</fullName>
    </submittedName>
</protein>
<proteinExistence type="predicted"/>
<comment type="caution">
    <text evidence="1">The sequence shown here is derived from an EMBL/GenBank/DDBJ whole genome shotgun (WGS) entry which is preliminary data.</text>
</comment>
<sequence>MNEKINDHDYAVQFYTATPVFDSKPDGKQIQDITVSLEKKSKDLLCAQMSHHWLRIVRRPWKAQLSCISS</sequence>
<gene>
    <name evidence="1" type="ORF">DPMN_044193</name>
</gene>
<evidence type="ECO:0000313" key="1">
    <source>
        <dbReference type="EMBL" id="KAH3737600.1"/>
    </source>
</evidence>
<reference evidence="1" key="1">
    <citation type="journal article" date="2019" name="bioRxiv">
        <title>The Genome of the Zebra Mussel, Dreissena polymorpha: A Resource for Invasive Species Research.</title>
        <authorList>
            <person name="McCartney M.A."/>
            <person name="Auch B."/>
            <person name="Kono T."/>
            <person name="Mallez S."/>
            <person name="Zhang Y."/>
            <person name="Obille A."/>
            <person name="Becker A."/>
            <person name="Abrahante J.E."/>
            <person name="Garbe J."/>
            <person name="Badalamenti J.P."/>
            <person name="Herman A."/>
            <person name="Mangelson H."/>
            <person name="Liachko I."/>
            <person name="Sullivan S."/>
            <person name="Sone E.D."/>
            <person name="Koren S."/>
            <person name="Silverstein K.A.T."/>
            <person name="Beckman K.B."/>
            <person name="Gohl D.M."/>
        </authorList>
    </citation>
    <scope>NUCLEOTIDE SEQUENCE</scope>
    <source>
        <strain evidence="1">Duluth1</strain>
        <tissue evidence="1">Whole animal</tissue>
    </source>
</reference>
<dbReference type="AlphaFoldDB" id="A0A9D4D411"/>
<dbReference type="EMBL" id="JAIWYP010000011">
    <property type="protein sequence ID" value="KAH3737600.1"/>
    <property type="molecule type" value="Genomic_DNA"/>
</dbReference>
<dbReference type="Proteomes" id="UP000828390">
    <property type="component" value="Unassembled WGS sequence"/>
</dbReference>
<evidence type="ECO:0000313" key="2">
    <source>
        <dbReference type="Proteomes" id="UP000828390"/>
    </source>
</evidence>